<organism evidence="2 3">
    <name type="scientific">Eeniella nana</name>
    <name type="common">Yeast</name>
    <name type="synonym">Brettanomyces nanus</name>
    <dbReference type="NCBI Taxonomy" id="13502"/>
    <lineage>
        <taxon>Eukaryota</taxon>
        <taxon>Fungi</taxon>
        <taxon>Dikarya</taxon>
        <taxon>Ascomycota</taxon>
        <taxon>Saccharomycotina</taxon>
        <taxon>Pichiomycetes</taxon>
        <taxon>Pichiales</taxon>
        <taxon>Pichiaceae</taxon>
        <taxon>Brettanomyces</taxon>
    </lineage>
</organism>
<dbReference type="GeneID" id="62194902"/>
<dbReference type="EMBL" id="CP064812">
    <property type="protein sequence ID" value="QPG74177.1"/>
    <property type="molecule type" value="Genomic_DNA"/>
</dbReference>
<dbReference type="Pfam" id="PF14616">
    <property type="entry name" value="Rua1_C"/>
    <property type="match status" value="1"/>
</dbReference>
<dbReference type="AlphaFoldDB" id="A0A875RU44"/>
<feature type="domain" description="Transcription regulator Rua1 C-terminal" evidence="1">
    <location>
        <begin position="264"/>
        <end position="390"/>
    </location>
</feature>
<name>A0A875RU44_EENNA</name>
<evidence type="ECO:0000313" key="2">
    <source>
        <dbReference type="EMBL" id="QPG74177.1"/>
    </source>
</evidence>
<dbReference type="Proteomes" id="UP000662931">
    <property type="component" value="Chromosome 1"/>
</dbReference>
<keyword evidence="3" id="KW-1185">Reference proteome</keyword>
<reference evidence="2" key="1">
    <citation type="submission" date="2020-10" db="EMBL/GenBank/DDBJ databases">
        <authorList>
            <person name="Roach M.J.R."/>
        </authorList>
    </citation>
    <scope>NUCLEOTIDE SEQUENCE</scope>
    <source>
        <strain evidence="2">CBS 1945</strain>
    </source>
</reference>
<accession>A0A875RU44</accession>
<dbReference type="OrthoDB" id="3997758at2759"/>
<dbReference type="KEGG" id="bnn:FOA43_001501"/>
<dbReference type="InterPro" id="IPR028012">
    <property type="entry name" value="Rua1_C"/>
</dbReference>
<proteinExistence type="predicted"/>
<evidence type="ECO:0000259" key="1">
    <source>
        <dbReference type="Pfam" id="PF14616"/>
    </source>
</evidence>
<evidence type="ECO:0000313" key="3">
    <source>
        <dbReference type="Proteomes" id="UP000662931"/>
    </source>
</evidence>
<dbReference type="RefSeq" id="XP_038777742.1">
    <property type="nucleotide sequence ID" value="XM_038921814.1"/>
</dbReference>
<protein>
    <recommendedName>
        <fullName evidence="1">Transcription regulator Rua1 C-terminal domain-containing protein</fullName>
    </recommendedName>
</protein>
<gene>
    <name evidence="2" type="ORF">FOA43_001501</name>
</gene>
<sequence length="402" mass="45503">MTFEDKSLDIYLNEFAYTPEESLVEVADNLSLAKEDALLRIDNEFLIDCSSSVLGSSSPSSKRTSTELSDCESSKVRDYTKTEIDVEECNWDYALKVDSHSPLFSDGISPKDLLIKEENEGILPLSEFNFMITQNSPSLNSVIEPVTNADSLFTISGPQPLPQSHRHSSSHSYSHSETYSKKAIIVGDYVTKNVPGDGKFEKLIEDYLLPHCSFNYLSNKYFQNRKKEGAFGSNIIFDINSKSRIPRTKEEDPGRFSVTSGTDINFYEPSIFRCHLIEEFKRQGREGLCPYCKLSERTGDNVDGLFFNMNSSAYLHHVTKQHGVFSNGTEMPLPVAIGSIKETKQMKKGVRTNIVDAATCPFCQKKVKIQKLDDHNLDGHNRFLGYFRHLLVHNMRKKNKAQ</sequence>